<dbReference type="InterPro" id="IPR009029">
    <property type="entry name" value="HMG_CoA_Rdtase_sub-bd_dom_sf"/>
</dbReference>
<dbReference type="GO" id="GO:0003985">
    <property type="term" value="F:acetyl-CoA C-acetyltransferase activity"/>
    <property type="evidence" value="ECO:0007669"/>
    <property type="project" value="UniProtKB-EC"/>
</dbReference>
<dbReference type="NCBIfam" id="TIGR01930">
    <property type="entry name" value="AcCoA-C-Actrans"/>
    <property type="match status" value="1"/>
</dbReference>
<dbReference type="PRINTS" id="PR00071">
    <property type="entry name" value="HMGCOARDTASE"/>
</dbReference>
<keyword evidence="5" id="KW-0560">Oxidoreductase</keyword>
<organism evidence="8 9">
    <name type="scientific">Enterococcus faecium</name>
    <name type="common">Streptococcus faecium</name>
    <dbReference type="NCBI Taxonomy" id="1352"/>
    <lineage>
        <taxon>Bacteria</taxon>
        <taxon>Bacillati</taxon>
        <taxon>Bacillota</taxon>
        <taxon>Bacilli</taxon>
        <taxon>Lactobacillales</taxon>
        <taxon>Enterococcaceae</taxon>
        <taxon>Enterococcus</taxon>
    </lineage>
</organism>
<dbReference type="Gene3D" id="1.10.8.660">
    <property type="match status" value="1"/>
</dbReference>
<dbReference type="PROSITE" id="PS50065">
    <property type="entry name" value="HMG_COA_REDUCTASE_4"/>
    <property type="match status" value="1"/>
</dbReference>
<dbReference type="InterPro" id="IPR016039">
    <property type="entry name" value="Thiolase-like"/>
</dbReference>
<dbReference type="InterPro" id="IPR004553">
    <property type="entry name" value="HMG_CoA_Rdtase_bac-typ"/>
</dbReference>
<comment type="similarity">
    <text evidence="1">Belongs to the HMG-CoA reductase family.</text>
</comment>
<evidence type="ECO:0000313" key="9">
    <source>
        <dbReference type="Proteomes" id="UP000191171"/>
    </source>
</evidence>
<dbReference type="PROSITE" id="PS00099">
    <property type="entry name" value="THIOLASE_3"/>
    <property type="match status" value="1"/>
</dbReference>
<protein>
    <recommendedName>
        <fullName evidence="3">acetyl-CoA C-acetyltransferase</fullName>
        <ecNumber evidence="3">2.3.1.9</ecNumber>
    </recommendedName>
    <alternativeName>
        <fullName evidence="7">Acetoacetyl-CoA thiolase</fullName>
    </alternativeName>
</protein>
<dbReference type="CDD" id="cd00644">
    <property type="entry name" value="HMG-CoA_reductase_classII"/>
    <property type="match status" value="1"/>
</dbReference>
<gene>
    <name evidence="8" type="ORF">B1P95_00310</name>
</gene>
<evidence type="ECO:0000256" key="6">
    <source>
        <dbReference type="ARBA" id="ARBA00023315"/>
    </source>
</evidence>
<dbReference type="InterPro" id="IPR023076">
    <property type="entry name" value="HMG_CoA_Rdtase_CS"/>
</dbReference>
<dbReference type="AlphaFoldDB" id="A0A1S8IW69"/>
<dbReference type="InterPro" id="IPR020613">
    <property type="entry name" value="Thiolase_CS"/>
</dbReference>
<dbReference type="InterPro" id="IPR023074">
    <property type="entry name" value="HMG_CoA_Rdtase_cat_sf"/>
</dbReference>
<dbReference type="SUPFAM" id="SSF55035">
    <property type="entry name" value="NAD-binding domain of HMG-CoA reductase"/>
    <property type="match status" value="1"/>
</dbReference>
<dbReference type="EC" id="2.3.1.9" evidence="3"/>
<reference evidence="8 9" key="1">
    <citation type="submission" date="2017-02" db="EMBL/GenBank/DDBJ databases">
        <title>Clonality and virulence of isolates of VRE in Hematopoietic Stem Cell Transplanted (HSCT) patients.</title>
        <authorList>
            <person name="Marchi A.P."/>
            <person name="Martins R.C."/>
            <person name="Marie S.K."/>
            <person name="Levin A.S."/>
            <person name="Costa S.F."/>
        </authorList>
    </citation>
    <scope>NUCLEOTIDE SEQUENCE [LARGE SCALE GENOMIC DNA]</scope>
    <source>
        <strain evidence="8 9">LIM1759</strain>
    </source>
</reference>
<dbReference type="SUPFAM" id="SSF56542">
    <property type="entry name" value="Substrate-binding domain of HMG-CoA reductase"/>
    <property type="match status" value="1"/>
</dbReference>
<dbReference type="Gene3D" id="3.90.770.10">
    <property type="entry name" value="3-hydroxy-3-methylglutaryl-coenzyme A Reductase, Chain A, domain 2"/>
    <property type="match status" value="1"/>
</dbReference>
<dbReference type="Gene3D" id="3.30.70.420">
    <property type="entry name" value="Hydroxymethylglutaryl-CoA reductase, class I/II, NAD/NADP-binding domain"/>
    <property type="match status" value="1"/>
</dbReference>
<dbReference type="FunFam" id="3.40.47.10:FF:000010">
    <property type="entry name" value="Acetyl-CoA acetyltransferase (Thiolase)"/>
    <property type="match status" value="1"/>
</dbReference>
<name>A0A1S8IW69_ENTFC</name>
<evidence type="ECO:0000256" key="5">
    <source>
        <dbReference type="ARBA" id="ARBA00023002"/>
    </source>
</evidence>
<dbReference type="Pfam" id="PF00108">
    <property type="entry name" value="Thiolase_N"/>
    <property type="match status" value="1"/>
</dbReference>
<dbReference type="InterPro" id="IPR020617">
    <property type="entry name" value="Thiolase_C"/>
</dbReference>
<dbReference type="PROSITE" id="PS00098">
    <property type="entry name" value="THIOLASE_1"/>
    <property type="match status" value="1"/>
</dbReference>
<comment type="caution">
    <text evidence="8">The sequence shown here is derived from an EMBL/GenBank/DDBJ whole genome shotgun (WGS) entry which is preliminary data.</text>
</comment>
<dbReference type="PROSITE" id="PS01192">
    <property type="entry name" value="HMG_COA_REDUCTASE_3"/>
    <property type="match status" value="1"/>
</dbReference>
<dbReference type="Gene3D" id="3.40.47.10">
    <property type="match status" value="2"/>
</dbReference>
<keyword evidence="4 8" id="KW-0808">Transferase</keyword>
<evidence type="ECO:0000256" key="7">
    <source>
        <dbReference type="ARBA" id="ARBA00030755"/>
    </source>
</evidence>
<dbReference type="NCBIfam" id="TIGR00532">
    <property type="entry name" value="HMG_CoA_R_NAD"/>
    <property type="match status" value="1"/>
</dbReference>
<proteinExistence type="inferred from homology"/>
<dbReference type="InterPro" id="IPR002202">
    <property type="entry name" value="HMG_CoA_Rdtase"/>
</dbReference>
<evidence type="ECO:0000313" key="8">
    <source>
        <dbReference type="EMBL" id="OOL84103.1"/>
    </source>
</evidence>
<dbReference type="GO" id="GO:0004420">
    <property type="term" value="F:hydroxymethylglutaryl-CoA reductase (NADPH) activity"/>
    <property type="evidence" value="ECO:0007669"/>
    <property type="project" value="InterPro"/>
</dbReference>
<evidence type="ECO:0000256" key="3">
    <source>
        <dbReference type="ARBA" id="ARBA00012705"/>
    </source>
</evidence>
<keyword evidence="6" id="KW-0012">Acyltransferase</keyword>
<dbReference type="InterPro" id="IPR020615">
    <property type="entry name" value="Thiolase_acyl_enz_int_AS"/>
</dbReference>
<dbReference type="EMBL" id="MVGJ01000002">
    <property type="protein sequence ID" value="OOL84103.1"/>
    <property type="molecule type" value="Genomic_DNA"/>
</dbReference>
<dbReference type="InterPro" id="IPR020610">
    <property type="entry name" value="Thiolase_AS"/>
</dbReference>
<dbReference type="Pfam" id="PF02803">
    <property type="entry name" value="Thiolase_C"/>
    <property type="match status" value="1"/>
</dbReference>
<dbReference type="PANTHER" id="PTHR18919:SF107">
    <property type="entry name" value="ACETYL-COA ACETYLTRANSFERASE, CYTOSOLIC"/>
    <property type="match status" value="1"/>
</dbReference>
<dbReference type="CDD" id="cd00751">
    <property type="entry name" value="thiolase"/>
    <property type="match status" value="1"/>
</dbReference>
<dbReference type="InterPro" id="IPR002155">
    <property type="entry name" value="Thiolase"/>
</dbReference>
<dbReference type="InterPro" id="IPR009023">
    <property type="entry name" value="HMG_CoA_Rdtase_NAD(P)-bd_sf"/>
</dbReference>
<dbReference type="PROSITE" id="PS00737">
    <property type="entry name" value="THIOLASE_2"/>
    <property type="match status" value="1"/>
</dbReference>
<dbReference type="SUPFAM" id="SSF53901">
    <property type="entry name" value="Thiolase-like"/>
    <property type="match status" value="2"/>
</dbReference>
<accession>A0A1S8IW69</accession>
<comment type="similarity">
    <text evidence="2">Belongs to the thiolase-like superfamily. Thiolase family.</text>
</comment>
<dbReference type="Pfam" id="PF00368">
    <property type="entry name" value="HMG-CoA_red"/>
    <property type="match status" value="1"/>
</dbReference>
<sequence length="816" mass="87848">MAYLKEVVMIDAARTPIGKYRGSLSPFTAVELGTLVTKGLLDKTKLKKDKIDQVIFGNVLQAGNGQNVARQIALNSGLPVDVPAMTINEVCGSGMKAVILARQLIQLGEAELVIAGGTESMSQAPMLKQYQSETNEYGEPISSMVNDGLTDAFSNAHMGLTAENVATQFSVSREEQDRYALSSQLKAAHAVEAGVFSEEIIPVKISDEDVLSEDEAVRGNSTLEKLGTLRTVFSEEGTVTAGNASPLNDGASVVILASKEYAENNNLPYLATIKEVAEVGIDPSIMGIAPIKAIQKLTDRSGMNLSTIDLFEINEAFAASSIVVSQELQLDEEKVNIYGGAIALGHPIGASGARILTTLAYGLLREQKRYGIASLCIGGGLGLAVLLEANMEQTHKDVQKKKFYQLTPSERRSQLIEKNVLTQETALIFQEQTLSEELSDHMIENQVSEVEIPMGIAQNFQINGKKKWIPMATEEPSVIAAASNGAKICGNICAETPQRLMRGQIVLSGKSEYQAVINAVNHRKEELILCANESYPSIVKRGGGVQDISTREFMGSFHAYLSIDFLVDVKDAMGANMINSILESVANKLREWFPEEEILFSILSNFATESLASACCEIPFERLGRNKEIGEQIAKKIQQAGEYAKLDPYRAATHNKGIMNGIEAVVAATGNDTRAVSASIHAYAARNGLYQGLTDWQIKGDKLVGKLTVPLAVATVGGASNILPKAKASLAMLDIDSAKELAQVIAAVGLAQNLAALRALVTEGIQKGHMGLQARSLAISIGAIGEEIEQVAKKLREAEKMNQQTAIQILEKIREK</sequence>
<dbReference type="GO" id="GO:0015936">
    <property type="term" value="P:coenzyme A metabolic process"/>
    <property type="evidence" value="ECO:0007669"/>
    <property type="project" value="InterPro"/>
</dbReference>
<evidence type="ECO:0000256" key="4">
    <source>
        <dbReference type="ARBA" id="ARBA00022679"/>
    </source>
</evidence>
<evidence type="ECO:0000256" key="1">
    <source>
        <dbReference type="ARBA" id="ARBA00007661"/>
    </source>
</evidence>
<dbReference type="InterPro" id="IPR020616">
    <property type="entry name" value="Thiolase_N"/>
</dbReference>
<evidence type="ECO:0000256" key="2">
    <source>
        <dbReference type="ARBA" id="ARBA00010982"/>
    </source>
</evidence>
<dbReference type="PANTHER" id="PTHR18919">
    <property type="entry name" value="ACETYL-COA C-ACYLTRANSFERASE"/>
    <property type="match status" value="1"/>
</dbReference>
<dbReference type="Proteomes" id="UP000191171">
    <property type="component" value="Unassembled WGS sequence"/>
</dbReference>